<dbReference type="InterPro" id="IPR020084">
    <property type="entry name" value="NUDIX_hydrolase_CS"/>
</dbReference>
<dbReference type="SUPFAM" id="SSF55811">
    <property type="entry name" value="Nudix"/>
    <property type="match status" value="1"/>
</dbReference>
<dbReference type="AlphaFoldDB" id="A0ABC8D1F8"/>
<evidence type="ECO:0000259" key="2">
    <source>
        <dbReference type="PROSITE" id="PS51462"/>
    </source>
</evidence>
<dbReference type="PRINTS" id="PR00502">
    <property type="entry name" value="NUDIXFAMILY"/>
</dbReference>
<dbReference type="SUPFAM" id="SSF56784">
    <property type="entry name" value="HAD-like"/>
    <property type="match status" value="1"/>
</dbReference>
<accession>A0ABC8D1F8</accession>
<dbReference type="InterPro" id="IPR006357">
    <property type="entry name" value="HAD-SF_hydro_IIA"/>
</dbReference>
<dbReference type="SFLD" id="SFLDG01129">
    <property type="entry name" value="C1.5:_HAD__Beta-PGM__Phosphata"/>
    <property type="match status" value="1"/>
</dbReference>
<proteinExistence type="predicted"/>
<dbReference type="Pfam" id="PF13344">
    <property type="entry name" value="Hydrolase_6"/>
    <property type="match status" value="1"/>
</dbReference>
<dbReference type="Pfam" id="PF13242">
    <property type="entry name" value="Hydrolase_like"/>
    <property type="match status" value="1"/>
</dbReference>
<dbReference type="InterPro" id="IPR006439">
    <property type="entry name" value="HAD-SF_hydro_IA"/>
</dbReference>
<evidence type="ECO:0000313" key="4">
    <source>
        <dbReference type="Proteomes" id="UP000250069"/>
    </source>
</evidence>
<dbReference type="InterPro" id="IPR015797">
    <property type="entry name" value="NUDIX_hydrolase-like_dom_sf"/>
</dbReference>
<dbReference type="NCBIfam" id="TIGR01549">
    <property type="entry name" value="HAD-SF-IA-v1"/>
    <property type="match status" value="1"/>
</dbReference>
<organism evidence="3 4">
    <name type="scientific">Bacillus velezensis</name>
    <dbReference type="NCBI Taxonomy" id="492670"/>
    <lineage>
        <taxon>Bacteria</taxon>
        <taxon>Bacillati</taxon>
        <taxon>Bacillota</taxon>
        <taxon>Bacilli</taxon>
        <taxon>Bacillales</taxon>
        <taxon>Bacillaceae</taxon>
        <taxon>Bacillus</taxon>
        <taxon>Bacillus amyloliquefaciens group</taxon>
    </lineage>
</organism>
<dbReference type="InterPro" id="IPR000086">
    <property type="entry name" value="NUDIX_hydrolase_dom"/>
</dbReference>
<evidence type="ECO:0000256" key="1">
    <source>
        <dbReference type="ARBA" id="ARBA00022801"/>
    </source>
</evidence>
<dbReference type="SFLD" id="SFLDS00003">
    <property type="entry name" value="Haloacid_Dehalogenase"/>
    <property type="match status" value="1"/>
</dbReference>
<gene>
    <name evidence="3" type="ORF">BVDSYZ_02935</name>
</gene>
<evidence type="ECO:0000313" key="3">
    <source>
        <dbReference type="EMBL" id="AWX71042.1"/>
    </source>
</evidence>
<dbReference type="InterPro" id="IPR036412">
    <property type="entry name" value="HAD-like_sf"/>
</dbReference>
<feature type="domain" description="Nudix hydrolase" evidence="2">
    <location>
        <begin position="272"/>
        <end position="407"/>
    </location>
</feature>
<sequence>MMISENYDVFLFDLDGVIYIGDKALPGAVASLKRLREEKKAIRFLTNDPCVTRETIVKRLHKLGISASIDEVFTAGWATADYLVSEGIKKAYILGNDQLKSEIQKAGIDLTEDQAEAVVIGWDQNITFQDVHKAVNLIRCGASFIAANGDKTFPAANGPAPATGAIVAAVKTAAAKEPIIIGKPASSIFEKVLESFEDKERCVMIGDTPETDIVGANQIGITSVLVSEQNTLFPAKHDFRNPDVVIRDLKDLFDNEIKAEVRKKPDFQWTEQVKAGVAGIIIKESSSVLLMKRADNGLWGIPSGHVEPGETVEQAIIREIEEETGLVVKVSKMIGVYSDPSSQTFIYPDGRVSHFITNCFQCDVIGGTLKKSTEEAMEIRYFDIHELPEHLLPMHPRWLDDALEMKENAFIR</sequence>
<dbReference type="GO" id="GO:0016787">
    <property type="term" value="F:hydrolase activity"/>
    <property type="evidence" value="ECO:0007669"/>
    <property type="project" value="UniProtKB-KW"/>
</dbReference>
<dbReference type="Proteomes" id="UP000250069">
    <property type="component" value="Chromosome"/>
</dbReference>
<dbReference type="PANTHER" id="PTHR19288">
    <property type="entry name" value="4-NITROPHENYLPHOSPHATASE-RELATED"/>
    <property type="match status" value="1"/>
</dbReference>
<dbReference type="EMBL" id="CP030150">
    <property type="protein sequence ID" value="AWX71042.1"/>
    <property type="molecule type" value="Genomic_DNA"/>
</dbReference>
<protein>
    <submittedName>
        <fullName evidence="3">HAD-IIA family hydrolase</fullName>
    </submittedName>
</protein>
<dbReference type="RefSeq" id="WP_015416907.1">
    <property type="nucleotide sequence ID" value="NZ_CANMRO010000013.1"/>
</dbReference>
<name>A0ABC8D1F8_BACVE</name>
<reference evidence="3 4" key="1">
    <citation type="submission" date="2018-06" db="EMBL/GenBank/DDBJ databases">
        <title>Complete Genome Sequence of Bacillus velezensis DSYZ, a Plant Growth-Promoting Rhizobacterium with Antifungal Activity.</title>
        <authorList>
            <person name="Du B."/>
            <person name="Ding Y."/>
            <person name="Liu K."/>
            <person name="Yao L."/>
            <person name="Wang C."/>
            <person name="Li H."/>
            <person name="Liu H."/>
        </authorList>
    </citation>
    <scope>NUCLEOTIDE SEQUENCE [LARGE SCALE GENOMIC DNA]</scope>
    <source>
        <strain evidence="3 4">DSYZ</strain>
    </source>
</reference>
<dbReference type="InterPro" id="IPR020476">
    <property type="entry name" value="Nudix_hydrolase"/>
</dbReference>
<dbReference type="Gene3D" id="3.40.50.1000">
    <property type="entry name" value="HAD superfamily/HAD-like"/>
    <property type="match status" value="2"/>
</dbReference>
<keyword evidence="1 3" id="KW-0378">Hydrolase</keyword>
<dbReference type="Pfam" id="PF00293">
    <property type="entry name" value="NUDIX"/>
    <property type="match status" value="1"/>
</dbReference>
<dbReference type="PROSITE" id="PS51462">
    <property type="entry name" value="NUDIX"/>
    <property type="match status" value="1"/>
</dbReference>
<dbReference type="Gene3D" id="3.90.79.10">
    <property type="entry name" value="Nucleoside Triphosphate Pyrophosphohydrolase"/>
    <property type="match status" value="1"/>
</dbReference>
<dbReference type="PROSITE" id="PS00893">
    <property type="entry name" value="NUDIX_BOX"/>
    <property type="match status" value="1"/>
</dbReference>
<dbReference type="PANTHER" id="PTHR19288:SF46">
    <property type="entry name" value="HALOACID DEHALOGENASE-LIKE HYDROLASE DOMAIN-CONTAINING PROTEIN 2"/>
    <property type="match status" value="1"/>
</dbReference>
<dbReference type="InterPro" id="IPR023214">
    <property type="entry name" value="HAD_sf"/>
</dbReference>
<dbReference type="NCBIfam" id="TIGR01460">
    <property type="entry name" value="HAD-SF-IIA"/>
    <property type="match status" value="1"/>
</dbReference>